<dbReference type="SUPFAM" id="SSF53474">
    <property type="entry name" value="alpha/beta-Hydrolases"/>
    <property type="match status" value="1"/>
</dbReference>
<dbReference type="OrthoDB" id="408631at2759"/>
<dbReference type="ESTHER" id="cers8-m2pcy7">
    <property type="family name" value="Fungal_carboxylesterase_lipase"/>
</dbReference>
<dbReference type="STRING" id="914234.M2PCY7"/>
<evidence type="ECO:0000313" key="4">
    <source>
        <dbReference type="Proteomes" id="UP000016930"/>
    </source>
</evidence>
<evidence type="ECO:0000259" key="2">
    <source>
        <dbReference type="Pfam" id="PF00135"/>
    </source>
</evidence>
<accession>M2PCY7</accession>
<protein>
    <recommendedName>
        <fullName evidence="2">Carboxylesterase type B domain-containing protein</fullName>
    </recommendedName>
</protein>
<dbReference type="EMBL" id="KB445805">
    <property type="protein sequence ID" value="EMD33599.1"/>
    <property type="molecule type" value="Genomic_DNA"/>
</dbReference>
<dbReference type="InterPro" id="IPR002018">
    <property type="entry name" value="CarbesteraseB"/>
</dbReference>
<dbReference type="HOGENOM" id="CLU_006586_10_6_1"/>
<dbReference type="PROSITE" id="PS00941">
    <property type="entry name" value="CARBOXYLESTERASE_B_2"/>
    <property type="match status" value="1"/>
</dbReference>
<organism evidence="3 4">
    <name type="scientific">Ceriporiopsis subvermispora (strain B)</name>
    <name type="common">White-rot fungus</name>
    <name type="synonym">Gelatoporia subvermispora</name>
    <dbReference type="NCBI Taxonomy" id="914234"/>
    <lineage>
        <taxon>Eukaryota</taxon>
        <taxon>Fungi</taxon>
        <taxon>Dikarya</taxon>
        <taxon>Basidiomycota</taxon>
        <taxon>Agaricomycotina</taxon>
        <taxon>Agaricomycetes</taxon>
        <taxon>Polyporales</taxon>
        <taxon>Gelatoporiaceae</taxon>
        <taxon>Gelatoporia</taxon>
    </lineage>
</organism>
<dbReference type="PANTHER" id="PTHR11559">
    <property type="entry name" value="CARBOXYLESTERASE"/>
    <property type="match status" value="1"/>
</dbReference>
<evidence type="ECO:0000313" key="3">
    <source>
        <dbReference type="EMBL" id="EMD33599.1"/>
    </source>
</evidence>
<feature type="chain" id="PRO_5004023022" description="Carboxylesterase type B domain-containing protein" evidence="1">
    <location>
        <begin position="40"/>
        <end position="560"/>
    </location>
</feature>
<dbReference type="InterPro" id="IPR029058">
    <property type="entry name" value="AB_hydrolase_fold"/>
</dbReference>
<feature type="domain" description="Carboxylesterase type B" evidence="2">
    <location>
        <begin position="45"/>
        <end position="380"/>
    </location>
</feature>
<dbReference type="InterPro" id="IPR050309">
    <property type="entry name" value="Type-B_Carboxylest/Lipase"/>
</dbReference>
<reference evidence="3 4" key="1">
    <citation type="journal article" date="2012" name="Proc. Natl. Acad. Sci. U.S.A.">
        <title>Comparative genomics of Ceriporiopsis subvermispora and Phanerochaete chrysosporium provide insight into selective ligninolysis.</title>
        <authorList>
            <person name="Fernandez-Fueyo E."/>
            <person name="Ruiz-Duenas F.J."/>
            <person name="Ferreira P."/>
            <person name="Floudas D."/>
            <person name="Hibbett D.S."/>
            <person name="Canessa P."/>
            <person name="Larrondo L.F."/>
            <person name="James T.Y."/>
            <person name="Seelenfreund D."/>
            <person name="Lobos S."/>
            <person name="Polanco R."/>
            <person name="Tello M."/>
            <person name="Honda Y."/>
            <person name="Watanabe T."/>
            <person name="Watanabe T."/>
            <person name="Ryu J.S."/>
            <person name="Kubicek C.P."/>
            <person name="Schmoll M."/>
            <person name="Gaskell J."/>
            <person name="Hammel K.E."/>
            <person name="St John F.J."/>
            <person name="Vanden Wymelenberg A."/>
            <person name="Sabat G."/>
            <person name="Splinter BonDurant S."/>
            <person name="Syed K."/>
            <person name="Yadav J.S."/>
            <person name="Doddapaneni H."/>
            <person name="Subramanian V."/>
            <person name="Lavin J.L."/>
            <person name="Oguiza J.A."/>
            <person name="Perez G."/>
            <person name="Pisabarro A.G."/>
            <person name="Ramirez L."/>
            <person name="Santoyo F."/>
            <person name="Master E."/>
            <person name="Coutinho P.M."/>
            <person name="Henrissat B."/>
            <person name="Lombard V."/>
            <person name="Magnuson J.K."/>
            <person name="Kuees U."/>
            <person name="Hori C."/>
            <person name="Igarashi K."/>
            <person name="Samejima M."/>
            <person name="Held B.W."/>
            <person name="Barry K.W."/>
            <person name="LaButti K.M."/>
            <person name="Lapidus A."/>
            <person name="Lindquist E.A."/>
            <person name="Lucas S.M."/>
            <person name="Riley R."/>
            <person name="Salamov A.A."/>
            <person name="Hoffmeister D."/>
            <person name="Schwenk D."/>
            <person name="Hadar Y."/>
            <person name="Yarden O."/>
            <person name="de Vries R.P."/>
            <person name="Wiebenga A."/>
            <person name="Stenlid J."/>
            <person name="Eastwood D."/>
            <person name="Grigoriev I.V."/>
            <person name="Berka R.M."/>
            <person name="Blanchette R.A."/>
            <person name="Kersten P."/>
            <person name="Martinez A.T."/>
            <person name="Vicuna R."/>
            <person name="Cullen D."/>
        </authorList>
    </citation>
    <scope>NUCLEOTIDE SEQUENCE [LARGE SCALE GENOMIC DNA]</scope>
    <source>
        <strain evidence="3 4">B</strain>
    </source>
</reference>
<sequence>MCLFLAPPRDKSHLPSGEPAMLGLSFLVCSLSAAAVVSASALASPSVALDEAVFIGKRVNNTDQYLGIPFAQSPVGNLRFRLPQPLGTYQGTHNATNFASVCPQDISDVIGSGGASFLDAFSAAFSAIFPTPQVNQSEDCLYLDIYAPAGTKPGANLPVVMWITFGSFLWGGSPFYNGNVIVERSVQNHEPVILVAINHRLNAFGFLPGQQAKDAGITNLGLRDQRQALRWIQQYIYQFGGDKSRVTIWGANTGSISAAFQMLNNGGDSEGLFSGVWMHSGFPIPLNNYSELQGTYDILVNQTSCQNSTDSLDCLRQLPFDELYEAMLAAPAAQRFGRWQVVLDNDFIAEQPETLLQQGKIARVPFVVGCTQDEGTDGALNLTSITTDNETAAWLMEEGLPGVPMSAVEEIFALYPSDPADGSPFDTGDLYAITPQYKRLSAIIGDIEYHSQRRFFLNHTAGHQGAWSFQSKEFKFPYVGAIDLSDMLNIWGPGDLTDRLASFVTHGNPNNGTGIDWPQWTISAPHQLNIQNDSSFTVEPDTFRAEGIDLLISLNIQFPE</sequence>
<dbReference type="InterPro" id="IPR019819">
    <property type="entry name" value="Carboxylesterase_B_CS"/>
</dbReference>
<dbReference type="AlphaFoldDB" id="M2PCY7"/>
<dbReference type="Pfam" id="PF00135">
    <property type="entry name" value="COesterase"/>
    <property type="match status" value="1"/>
</dbReference>
<dbReference type="Proteomes" id="UP000016930">
    <property type="component" value="Unassembled WGS sequence"/>
</dbReference>
<proteinExistence type="predicted"/>
<evidence type="ECO:0000256" key="1">
    <source>
        <dbReference type="SAM" id="SignalP"/>
    </source>
</evidence>
<keyword evidence="1" id="KW-0732">Signal</keyword>
<feature type="signal peptide" evidence="1">
    <location>
        <begin position="1"/>
        <end position="39"/>
    </location>
</feature>
<name>M2PCY7_CERS8</name>
<keyword evidence="4" id="KW-1185">Reference proteome</keyword>
<dbReference type="Gene3D" id="3.40.50.1820">
    <property type="entry name" value="alpha/beta hydrolase"/>
    <property type="match status" value="1"/>
</dbReference>
<gene>
    <name evidence="3" type="ORF">CERSUDRAFT_159781</name>
</gene>